<evidence type="ECO:0000259" key="7">
    <source>
        <dbReference type="Pfam" id="PF07992"/>
    </source>
</evidence>
<dbReference type="InterPro" id="IPR045024">
    <property type="entry name" value="NDH-2"/>
</dbReference>
<evidence type="ECO:0000256" key="3">
    <source>
        <dbReference type="ARBA" id="ARBA00022827"/>
    </source>
</evidence>
<feature type="region of interest" description="Disordered" evidence="6">
    <location>
        <begin position="465"/>
        <end position="486"/>
    </location>
</feature>
<evidence type="ECO:0000256" key="1">
    <source>
        <dbReference type="ARBA" id="ARBA00005272"/>
    </source>
</evidence>
<gene>
    <name evidence="8" type="ORF">ER308_01450</name>
</gene>
<dbReference type="PANTHER" id="PTHR43706">
    <property type="entry name" value="NADH DEHYDROGENASE"/>
    <property type="match status" value="1"/>
</dbReference>
<dbReference type="InterPro" id="IPR036188">
    <property type="entry name" value="FAD/NAD-bd_sf"/>
</dbReference>
<keyword evidence="3" id="KW-0274">FAD</keyword>
<evidence type="ECO:0000256" key="5">
    <source>
        <dbReference type="ARBA" id="ARBA00023027"/>
    </source>
</evidence>
<sequence>MRQTSTARCWTRGRRVPQPLCPPRRVREPRRALLVRAHRQCSEEVRGMNAAEPTDVPRVVVAGGGFAGVSVVQALHRRFRGAVEVVLVSPRNHMLFQPLLPEVASGAIEPRHAVAPIRQALPRVRFRMGELDGLDPARKTVTVQPPAGDPYELAYTHVVIALGSAPRALLIPGLDEHAVAFSTVAEALHLRNAMLSRLEIAESTQDPDARESALRAVFIGGGYTGVEALAELHYLAQRAAERFENVEPEEIQWTLVEAADRILPNLPLELADRAVVKLRRRGIDVRLGTTVERIDDGRLQLSTGEELLADTVVWSAGVEPHPCVRRLGLDLDDAGRVEVDRTMRVPDHANVWALGDCAAVPRPDGGSYPPTAEQATRQGKQLGSNLARVLQGRAPEAYAHGESAELVTLGSHTAMGTVAGRQLVGKLPWLARRAYYVAQMPSVSRRVRLALEWSLGTAFPNDPTQLDALERPGGPLHRSLMRAESR</sequence>
<name>A0A411YAZ8_9ACTN</name>
<dbReference type="KEGG" id="erz:ER308_01450"/>
<evidence type="ECO:0000256" key="4">
    <source>
        <dbReference type="ARBA" id="ARBA00023002"/>
    </source>
</evidence>
<evidence type="ECO:0000313" key="9">
    <source>
        <dbReference type="Proteomes" id="UP000291469"/>
    </source>
</evidence>
<proteinExistence type="inferred from homology"/>
<dbReference type="PRINTS" id="PR00368">
    <property type="entry name" value="FADPNR"/>
</dbReference>
<evidence type="ECO:0000256" key="6">
    <source>
        <dbReference type="SAM" id="MobiDB-lite"/>
    </source>
</evidence>
<keyword evidence="9" id="KW-1185">Reference proteome</keyword>
<dbReference type="OrthoDB" id="9781621at2"/>
<dbReference type="Proteomes" id="UP000291469">
    <property type="component" value="Chromosome"/>
</dbReference>
<dbReference type="EMBL" id="CP036402">
    <property type="protein sequence ID" value="QBI18366.1"/>
    <property type="molecule type" value="Genomic_DNA"/>
</dbReference>
<dbReference type="Gene3D" id="3.50.50.100">
    <property type="match status" value="1"/>
</dbReference>
<feature type="domain" description="FAD/NAD(P)-binding" evidence="7">
    <location>
        <begin position="58"/>
        <end position="379"/>
    </location>
</feature>
<keyword evidence="4" id="KW-0560">Oxidoreductase</keyword>
<dbReference type="PANTHER" id="PTHR43706:SF45">
    <property type="entry name" value="NADH DEHYDROGENASE-LIKE PROTEIN RV1812C"/>
    <property type="match status" value="1"/>
</dbReference>
<dbReference type="SUPFAM" id="SSF51905">
    <property type="entry name" value="FAD/NAD(P)-binding domain"/>
    <property type="match status" value="1"/>
</dbReference>
<evidence type="ECO:0000313" key="8">
    <source>
        <dbReference type="EMBL" id="QBI18366.1"/>
    </source>
</evidence>
<protein>
    <submittedName>
        <fullName evidence="8">NAD(P)/FAD-dependent oxidoreductase</fullName>
    </submittedName>
</protein>
<evidence type="ECO:0000256" key="2">
    <source>
        <dbReference type="ARBA" id="ARBA00022630"/>
    </source>
</evidence>
<dbReference type="InterPro" id="IPR023753">
    <property type="entry name" value="FAD/NAD-binding_dom"/>
</dbReference>
<keyword evidence="2" id="KW-0285">Flavoprotein</keyword>
<dbReference type="GO" id="GO:0003954">
    <property type="term" value="F:NADH dehydrogenase activity"/>
    <property type="evidence" value="ECO:0007669"/>
    <property type="project" value="InterPro"/>
</dbReference>
<organism evidence="8 9">
    <name type="scientific">Egibacter rhizosphaerae</name>
    <dbReference type="NCBI Taxonomy" id="1670831"/>
    <lineage>
        <taxon>Bacteria</taxon>
        <taxon>Bacillati</taxon>
        <taxon>Actinomycetota</taxon>
        <taxon>Nitriliruptoria</taxon>
        <taxon>Egibacterales</taxon>
        <taxon>Egibacteraceae</taxon>
        <taxon>Egibacter</taxon>
    </lineage>
</organism>
<dbReference type="AlphaFoldDB" id="A0A411YAZ8"/>
<reference evidence="8 9" key="1">
    <citation type="submission" date="2019-01" db="EMBL/GenBank/DDBJ databases">
        <title>Egibacter rhizosphaerae EGI 80759T.</title>
        <authorList>
            <person name="Chen D.-D."/>
            <person name="Tian Y."/>
            <person name="Jiao J.-Y."/>
            <person name="Zhang X.-T."/>
            <person name="Zhang Y.-G."/>
            <person name="Zhang Y."/>
            <person name="Xiao M."/>
            <person name="Shu W.-S."/>
            <person name="Li W.-J."/>
        </authorList>
    </citation>
    <scope>NUCLEOTIDE SEQUENCE [LARGE SCALE GENOMIC DNA]</scope>
    <source>
        <strain evidence="8 9">EGI 80759</strain>
    </source>
</reference>
<comment type="similarity">
    <text evidence="1">Belongs to the NADH dehydrogenase family.</text>
</comment>
<keyword evidence="5" id="KW-0520">NAD</keyword>
<dbReference type="Pfam" id="PF07992">
    <property type="entry name" value="Pyr_redox_2"/>
    <property type="match status" value="1"/>
</dbReference>
<accession>A0A411YAZ8</accession>